<dbReference type="EMBL" id="JEMY01000026">
    <property type="protein sequence ID" value="EXI88428.1"/>
    <property type="molecule type" value="Genomic_DNA"/>
</dbReference>
<evidence type="ECO:0000256" key="1">
    <source>
        <dbReference type="SAM" id="MobiDB-lite"/>
    </source>
</evidence>
<feature type="region of interest" description="Disordered" evidence="1">
    <location>
        <begin position="316"/>
        <end position="344"/>
    </location>
</feature>
<organism evidence="2 3">
    <name type="scientific">Accumulibacter regalis</name>
    <dbReference type="NCBI Taxonomy" id="522306"/>
    <lineage>
        <taxon>Bacteria</taxon>
        <taxon>Pseudomonadati</taxon>
        <taxon>Pseudomonadota</taxon>
        <taxon>Betaproteobacteria</taxon>
        <taxon>Candidatus Accumulibacter</taxon>
    </lineage>
</organism>
<feature type="region of interest" description="Disordered" evidence="1">
    <location>
        <begin position="1"/>
        <end position="129"/>
    </location>
</feature>
<keyword evidence="2" id="KW-0489">Methyltransferase</keyword>
<dbReference type="AlphaFoldDB" id="A0A011P0E0"/>
<dbReference type="PANTHER" id="PTHR38043">
    <property type="entry name" value="PROTEIN HEMX"/>
    <property type="match status" value="1"/>
</dbReference>
<proteinExistence type="predicted"/>
<feature type="compositionally biased region" description="Basic and acidic residues" evidence="1">
    <location>
        <begin position="317"/>
        <end position="330"/>
    </location>
</feature>
<dbReference type="InterPro" id="IPR007470">
    <property type="entry name" value="HemX"/>
</dbReference>
<keyword evidence="2" id="KW-0808">Transferase</keyword>
<gene>
    <name evidence="2" type="primary">hemX</name>
    <name evidence="2" type="ORF">AW11_02048</name>
</gene>
<dbReference type="EC" id="2.1.1.107" evidence="2"/>
<feature type="compositionally biased region" description="Low complexity" evidence="1">
    <location>
        <begin position="331"/>
        <end position="344"/>
    </location>
</feature>
<keyword evidence="3" id="KW-1185">Reference proteome</keyword>
<dbReference type="GO" id="GO:0004851">
    <property type="term" value="F:uroporphyrin-III C-methyltransferase activity"/>
    <property type="evidence" value="ECO:0007669"/>
    <property type="project" value="UniProtKB-EC"/>
</dbReference>
<protein>
    <submittedName>
        <fullName evidence="2">Uroporphyrinogen-III C-methyltransferase</fullName>
        <ecNumber evidence="2">2.1.1.107</ecNumber>
    </submittedName>
</protein>
<dbReference type="Proteomes" id="UP000022141">
    <property type="component" value="Unassembled WGS sequence"/>
</dbReference>
<dbReference type="STRING" id="1454004.AW11_02048"/>
<evidence type="ECO:0000313" key="2">
    <source>
        <dbReference type="EMBL" id="EXI88428.1"/>
    </source>
</evidence>
<dbReference type="GO" id="GO:0032259">
    <property type="term" value="P:methylation"/>
    <property type="evidence" value="ECO:0007669"/>
    <property type="project" value="UniProtKB-KW"/>
</dbReference>
<comment type="caution">
    <text evidence="2">The sequence shown here is derived from an EMBL/GenBank/DDBJ whole genome shotgun (WGS) entry which is preliminary data.</text>
</comment>
<dbReference type="PATRIC" id="fig|1454004.3.peg.2115"/>
<accession>A0A011P0E0</accession>
<evidence type="ECO:0000313" key="3">
    <source>
        <dbReference type="Proteomes" id="UP000022141"/>
    </source>
</evidence>
<reference evidence="2" key="1">
    <citation type="submission" date="2014-02" db="EMBL/GenBank/DDBJ databases">
        <title>Expanding our view of genomic diversity in Candidatus Accumulibacter clades.</title>
        <authorList>
            <person name="Skennerton C.T."/>
            <person name="Barr J.J."/>
            <person name="Slater F.R."/>
            <person name="Bond P.L."/>
            <person name="Tyson G.W."/>
        </authorList>
    </citation>
    <scope>NUCLEOTIDE SEQUENCE [LARGE SCALE GENOMIC DNA]</scope>
</reference>
<dbReference type="PANTHER" id="PTHR38043:SF1">
    <property type="entry name" value="PROTEIN HEMX"/>
    <property type="match status" value="1"/>
</dbReference>
<dbReference type="Pfam" id="PF04375">
    <property type="entry name" value="HemX"/>
    <property type="match status" value="1"/>
</dbReference>
<sequence>MMKEEIDPRSPLSEQAAAETAAKPPPEEQPSAGSRAEPESESLPAGEQRPEMVSPAKAEPVPEAESPVDKEPLPDSRATTVEGPPSAEVQASAKSAAQTPSPASQPTPASAQGTGDQPPASRAAADQQPPGWRSPWLLVVLVALGLAGWQWFETRQKLADTQQELARRLADSDSSGAEIRALSKGATEQVAGVLGRLAALEGKIAESQSQQAMLEKLYQDIARNRDEWALAEVEQSVTLAAQQLQLAGNVQAAVLALQTADARLAASSRPQFVSLRKVLSNDLDRLRALPQIDVAAMSLRLESVINAIDTIPLAVDGRSRPNGEGAKESADGAAAEASSPPAAEWPSVSSVEFWQQLVSAELWQRLGREIWGEVKSLIRIQRVDRDEPALLAPGQAFFLRENLKLRLLNARLALLARDQWTFQNELKHARAWIDRYFDTSDSSLQTAQSNLDQLVATEINIEMPTLNESLSAVKTFKLGQERQ</sequence>
<dbReference type="eggNOG" id="COG2959">
    <property type="taxonomic scope" value="Bacteria"/>
</dbReference>
<feature type="compositionally biased region" description="Low complexity" evidence="1">
    <location>
        <begin position="90"/>
        <end position="112"/>
    </location>
</feature>
<name>A0A011P0E0_ACCRE</name>